<name>A0ABS7YAT6_9BURK</name>
<dbReference type="InterPro" id="IPR025282">
    <property type="entry name" value="DUF4214"/>
</dbReference>
<evidence type="ECO:0000259" key="4">
    <source>
        <dbReference type="Pfam" id="PF08548"/>
    </source>
</evidence>
<feature type="domain" description="DUF4214" evidence="5">
    <location>
        <begin position="45"/>
        <end position="109"/>
    </location>
</feature>
<dbReference type="Pfam" id="PF08548">
    <property type="entry name" value="Peptidase_M10_C"/>
    <property type="match status" value="1"/>
</dbReference>
<evidence type="ECO:0000256" key="1">
    <source>
        <dbReference type="ARBA" id="ARBA00004613"/>
    </source>
</evidence>
<comment type="caution">
    <text evidence="6">The sequence shown here is derived from an EMBL/GenBank/DDBJ whole genome shotgun (WGS) entry which is preliminary data.</text>
</comment>
<keyword evidence="2" id="KW-0964">Secreted</keyword>
<dbReference type="InterPro" id="IPR013858">
    <property type="entry name" value="Peptidase_M10B_C"/>
</dbReference>
<evidence type="ECO:0000256" key="2">
    <source>
        <dbReference type="ARBA" id="ARBA00022525"/>
    </source>
</evidence>
<sequence length="908" mass="93754">MANTETAIQQLYVAYYNRPADPAGLAFWKGIVDGQAGDLSAVSAAFASSAEYVSVYGGKDNRTVVNTVYRNLFGRDGEPAGLDYWANALDKGLITVDGVVTAIASGAQNNDLIAFNNKVKFAISFTGALDLHPEQAAYNGNEALAFAKGLTSAVTTDASLATATANIPASTVAFVAASKAPITFTLSAGADTGAAFQGGGGNDIYNATAATFTAGDKIHGGGGVNTMFVVDDGSALATGAPAQATLTNIQHLTLNTKGGVGNAAAYDMSGFAGLEQVDIRAGGAVNAKVADTVDLNIRTGAGAVTTSGGRSVAVSGNTGVANLSGNALASVSLANTSQAANIVNGTVDHDLALRLLEVGNGATVTDANARTINLQVLAAQNGSGSHINLAAARATTLNIDSAAKFQLDTTALAADDKLVTMSLKGAGSFGADLSGIASLKTFDGSQSSGTNTLSVASTANLLVKGGSGVDLLTMSGNLAGTALVDLGAGNDRYEFSRAALSGSKVDGGAGIDTIVINDAALLAPTSNLVYNNFEVLDFSNGKGVYDLDRVGSVTTLHSSARLRETVEFINGRADSRIEFVSRDTNLDLYGNVAEQHVIGQTVKFTMKDSSGANDKLTISMTANDARVDNRTNGLVEGNIIETSGIETITLHSTANKLEPDNPATGTNEARVAADYVNGFSYLYAQGSKTIVVTGDASLRLMTAYSDTLTTFDASASTGNVSFNGATRKAGVADTALNYLGSKGTDYYTATKGGVVFQGNDGKDTVLLYRYEQVKDVIKFNKASDSQLIWASGNNKQVNAYDTIYDFQTGVDKIDLSALHLAHGANLDGFATIKLVSNTDHILQSTLKDGVGVFNDNGTMRSIAFAMYGVDDGWMLVDVNGDGDYTSDVDMIFSMYGNTNIPVMSDFIF</sequence>
<dbReference type="PRINTS" id="PR00313">
    <property type="entry name" value="CABNDNGRPT"/>
</dbReference>
<keyword evidence="3" id="KW-0677">Repeat</keyword>
<reference evidence="6 7" key="1">
    <citation type="submission" date="2021-07" db="EMBL/GenBank/DDBJ databases">
        <title>Characterization of Violacein-producing bacteria and related species.</title>
        <authorList>
            <person name="Wilson H.S."/>
            <person name="De Leon M.E."/>
        </authorList>
    </citation>
    <scope>NUCLEOTIDE SEQUENCE [LARGE SCALE GENOMIC DNA]</scope>
    <source>
        <strain evidence="6 7">HSC-2F05</strain>
    </source>
</reference>
<organism evidence="6 7">
    <name type="scientific">Massilia hydrophila</name>
    <dbReference type="NCBI Taxonomy" id="3044279"/>
    <lineage>
        <taxon>Bacteria</taxon>
        <taxon>Pseudomonadati</taxon>
        <taxon>Pseudomonadota</taxon>
        <taxon>Betaproteobacteria</taxon>
        <taxon>Burkholderiales</taxon>
        <taxon>Oxalobacteraceae</taxon>
        <taxon>Telluria group</taxon>
        <taxon>Massilia</taxon>
    </lineage>
</organism>
<feature type="domain" description="Peptidase M10 serralysin C-terminal" evidence="4">
    <location>
        <begin position="761"/>
        <end position="822"/>
    </location>
</feature>
<keyword evidence="7" id="KW-1185">Reference proteome</keyword>
<dbReference type="RefSeq" id="WP_225239062.1">
    <property type="nucleotide sequence ID" value="NZ_JAHYBX010000004.1"/>
</dbReference>
<dbReference type="Proteomes" id="UP001198602">
    <property type="component" value="Unassembled WGS sequence"/>
</dbReference>
<gene>
    <name evidence="6" type="ORF">LE190_12780</name>
</gene>
<dbReference type="Pfam" id="PF13946">
    <property type="entry name" value="DUF4214"/>
    <property type="match status" value="1"/>
</dbReference>
<comment type="subcellular location">
    <subcellularLocation>
        <location evidence="1">Secreted</location>
    </subcellularLocation>
</comment>
<dbReference type="EMBL" id="JAHYBX010000004">
    <property type="protein sequence ID" value="MCA1856795.1"/>
    <property type="molecule type" value="Genomic_DNA"/>
</dbReference>
<evidence type="ECO:0000313" key="6">
    <source>
        <dbReference type="EMBL" id="MCA1856795.1"/>
    </source>
</evidence>
<evidence type="ECO:0000256" key="3">
    <source>
        <dbReference type="ARBA" id="ARBA00022737"/>
    </source>
</evidence>
<evidence type="ECO:0000259" key="5">
    <source>
        <dbReference type="Pfam" id="PF13946"/>
    </source>
</evidence>
<protein>
    <submittedName>
        <fullName evidence="6">DUF4214 domain-containing protein</fullName>
    </submittedName>
</protein>
<evidence type="ECO:0000313" key="7">
    <source>
        <dbReference type="Proteomes" id="UP001198602"/>
    </source>
</evidence>
<proteinExistence type="predicted"/>
<accession>A0ABS7YAT6</accession>